<evidence type="ECO:0000256" key="1">
    <source>
        <dbReference type="ARBA" id="ARBA00022723"/>
    </source>
</evidence>
<accession>A0A5D2NUS9</accession>
<evidence type="ECO:0000313" key="6">
    <source>
        <dbReference type="Proteomes" id="UP000322667"/>
    </source>
</evidence>
<sequence>MNHPFHRNHNLNLLTRNPYVGRCICNFCEKTCENFVYHCSCNLDFHIKCALLSHSIAEKRNAEFQDIPRIDPSINTGNVTEELKKAKCTCWKPLLDSVYFSPNCGFYLHAKCVDLPAEINHLFHQEHPLFLQFKSQRLFCKICQEPQRPGFVYCCSPCKFVLHIQCANHKHPLILQFFSERLPCQICQKASNLDDVVYFCSICKFVLHIRRVSSPLIIEDKLHHEHSFILFQRQVSFCDACGTIGNYVPYICSTCNIAVHKKCISVPRIIKFYQHQHNISHTYFIEQREHETWECRFCFEEVNTEHGSYFCSKCNFIVHVNCATKDTRRYYEVDSIEAIDSEEPVDLREIVTATWIKHLWHQHILTLSGDIQDFKQCDGCLLPIVTSYYCCSQCDFFLHKTCAELPLFNKWLCLYL</sequence>
<name>A0A5D2NUS9_GOSTO</name>
<evidence type="ECO:0000259" key="4">
    <source>
        <dbReference type="PROSITE" id="PS50081"/>
    </source>
</evidence>
<proteinExistence type="predicted"/>
<dbReference type="PANTHER" id="PTHR32410">
    <property type="entry name" value="CYSTEINE/HISTIDINE-RICH C1 DOMAIN FAMILY PROTEIN"/>
    <property type="match status" value="1"/>
</dbReference>
<dbReference type="SUPFAM" id="SSF57889">
    <property type="entry name" value="Cysteine-rich domain"/>
    <property type="match status" value="4"/>
</dbReference>
<keyword evidence="2" id="KW-0677">Repeat</keyword>
<keyword evidence="3" id="KW-0862">Zinc</keyword>
<dbReference type="InterPro" id="IPR002219">
    <property type="entry name" value="PKC_DAG/PE"/>
</dbReference>
<dbReference type="Proteomes" id="UP000322667">
    <property type="component" value="Chromosome A10"/>
</dbReference>
<protein>
    <recommendedName>
        <fullName evidence="4">Phorbol-ester/DAG-type domain-containing protein</fullName>
    </recommendedName>
</protein>
<feature type="domain" description="Phorbol-ester/DAG-type" evidence="4">
    <location>
        <begin position="225"/>
        <end position="263"/>
    </location>
</feature>
<gene>
    <name evidence="5" type="ORF">ES332_A10G254900v1</name>
</gene>
<evidence type="ECO:0000256" key="3">
    <source>
        <dbReference type="ARBA" id="ARBA00022833"/>
    </source>
</evidence>
<organism evidence="5 6">
    <name type="scientific">Gossypium tomentosum</name>
    <name type="common">Hawaiian cotton</name>
    <name type="synonym">Gossypium sandvicense</name>
    <dbReference type="NCBI Taxonomy" id="34277"/>
    <lineage>
        <taxon>Eukaryota</taxon>
        <taxon>Viridiplantae</taxon>
        <taxon>Streptophyta</taxon>
        <taxon>Embryophyta</taxon>
        <taxon>Tracheophyta</taxon>
        <taxon>Spermatophyta</taxon>
        <taxon>Magnoliopsida</taxon>
        <taxon>eudicotyledons</taxon>
        <taxon>Gunneridae</taxon>
        <taxon>Pentapetalae</taxon>
        <taxon>rosids</taxon>
        <taxon>malvids</taxon>
        <taxon>Malvales</taxon>
        <taxon>Malvaceae</taxon>
        <taxon>Malvoideae</taxon>
        <taxon>Gossypium</taxon>
    </lineage>
</organism>
<dbReference type="GO" id="GO:0046872">
    <property type="term" value="F:metal ion binding"/>
    <property type="evidence" value="ECO:0007669"/>
    <property type="project" value="UniProtKB-KW"/>
</dbReference>
<dbReference type="PROSITE" id="PS50081">
    <property type="entry name" value="ZF_DAG_PE_2"/>
    <property type="match status" value="1"/>
</dbReference>
<dbReference type="Pfam" id="PF03107">
    <property type="entry name" value="C1_2"/>
    <property type="match status" value="6"/>
</dbReference>
<dbReference type="EMBL" id="CM017619">
    <property type="protein sequence ID" value="TYI07858.1"/>
    <property type="molecule type" value="Genomic_DNA"/>
</dbReference>
<evidence type="ECO:0000313" key="5">
    <source>
        <dbReference type="EMBL" id="TYI07858.1"/>
    </source>
</evidence>
<evidence type="ECO:0000256" key="2">
    <source>
        <dbReference type="ARBA" id="ARBA00022737"/>
    </source>
</evidence>
<dbReference type="InterPro" id="IPR004146">
    <property type="entry name" value="DC1"/>
</dbReference>
<dbReference type="AlphaFoldDB" id="A0A5D2NUS9"/>
<dbReference type="Gene3D" id="3.30.60.20">
    <property type="match status" value="1"/>
</dbReference>
<dbReference type="SMART" id="SM00109">
    <property type="entry name" value="C1"/>
    <property type="match status" value="2"/>
</dbReference>
<keyword evidence="1" id="KW-0479">Metal-binding</keyword>
<dbReference type="InterPro" id="IPR046349">
    <property type="entry name" value="C1-like_sf"/>
</dbReference>
<dbReference type="InterPro" id="IPR053192">
    <property type="entry name" value="Vacuole_Formation_Reg"/>
</dbReference>
<reference evidence="5 6" key="1">
    <citation type="submission" date="2019-07" db="EMBL/GenBank/DDBJ databases">
        <title>WGS assembly of Gossypium tomentosum.</title>
        <authorList>
            <person name="Chen Z.J."/>
            <person name="Sreedasyam A."/>
            <person name="Ando A."/>
            <person name="Song Q."/>
            <person name="De L."/>
            <person name="Hulse-Kemp A."/>
            <person name="Ding M."/>
            <person name="Ye W."/>
            <person name="Kirkbride R."/>
            <person name="Jenkins J."/>
            <person name="Plott C."/>
            <person name="Lovell J."/>
            <person name="Lin Y.-M."/>
            <person name="Vaughn R."/>
            <person name="Liu B."/>
            <person name="Li W."/>
            <person name="Simpson S."/>
            <person name="Scheffler B."/>
            <person name="Saski C."/>
            <person name="Grover C."/>
            <person name="Hu G."/>
            <person name="Conover J."/>
            <person name="Carlson J."/>
            <person name="Shu S."/>
            <person name="Boston L."/>
            <person name="Williams M."/>
            <person name="Peterson D."/>
            <person name="Mcgee K."/>
            <person name="Jones D."/>
            <person name="Wendel J."/>
            <person name="Stelly D."/>
            <person name="Grimwood J."/>
            <person name="Schmutz J."/>
        </authorList>
    </citation>
    <scope>NUCLEOTIDE SEQUENCE [LARGE SCALE GENOMIC DNA]</scope>
    <source>
        <strain evidence="5">7179.01</strain>
    </source>
</reference>
<keyword evidence="6" id="KW-1185">Reference proteome</keyword>
<dbReference type="PANTHER" id="PTHR32410:SF206">
    <property type="entry name" value="C1 DOMAIN FAMILY PROTEIN, PUTATIVE-RELATED"/>
    <property type="match status" value="1"/>
</dbReference>